<gene>
    <name evidence="3" type="ORF">C8E03_11490</name>
</gene>
<organism evidence="3 4">
    <name type="scientific">Lachnotalea glycerini</name>
    <dbReference type="NCBI Taxonomy" id="1763509"/>
    <lineage>
        <taxon>Bacteria</taxon>
        <taxon>Bacillati</taxon>
        <taxon>Bacillota</taxon>
        <taxon>Clostridia</taxon>
        <taxon>Lachnospirales</taxon>
        <taxon>Lachnospiraceae</taxon>
        <taxon>Lachnotalea</taxon>
    </lineage>
</organism>
<dbReference type="InterPro" id="IPR003675">
    <property type="entry name" value="Rce1/LyrA-like_dom"/>
</dbReference>
<feature type="transmembrane region" description="Helical" evidence="1">
    <location>
        <begin position="237"/>
        <end position="255"/>
    </location>
</feature>
<keyword evidence="1" id="KW-0472">Membrane</keyword>
<dbReference type="PANTHER" id="PTHR36435:SF1">
    <property type="entry name" value="CAAX AMINO TERMINAL PROTEASE FAMILY PROTEIN"/>
    <property type="match status" value="1"/>
</dbReference>
<evidence type="ECO:0000313" key="4">
    <source>
        <dbReference type="Proteomes" id="UP000247523"/>
    </source>
</evidence>
<evidence type="ECO:0000256" key="1">
    <source>
        <dbReference type="SAM" id="Phobius"/>
    </source>
</evidence>
<dbReference type="AlphaFoldDB" id="A0A318EM31"/>
<feature type="transmembrane region" description="Helical" evidence="1">
    <location>
        <begin position="150"/>
        <end position="169"/>
    </location>
</feature>
<comment type="caution">
    <text evidence="3">The sequence shown here is derived from an EMBL/GenBank/DDBJ whole genome shotgun (WGS) entry which is preliminary data.</text>
</comment>
<dbReference type="Pfam" id="PF02517">
    <property type="entry name" value="Rce1-like"/>
    <property type="match status" value="1"/>
</dbReference>
<dbReference type="Proteomes" id="UP000247523">
    <property type="component" value="Unassembled WGS sequence"/>
</dbReference>
<accession>A0A318EM31</accession>
<feature type="transmembrane region" description="Helical" evidence="1">
    <location>
        <begin position="261"/>
        <end position="279"/>
    </location>
</feature>
<evidence type="ECO:0000313" key="3">
    <source>
        <dbReference type="EMBL" id="PXV86011.1"/>
    </source>
</evidence>
<feature type="transmembrane region" description="Helical" evidence="1">
    <location>
        <begin position="109"/>
        <end position="130"/>
    </location>
</feature>
<dbReference type="GO" id="GO:0080120">
    <property type="term" value="P:CAAX-box protein maturation"/>
    <property type="evidence" value="ECO:0007669"/>
    <property type="project" value="UniProtKB-ARBA"/>
</dbReference>
<feature type="domain" description="CAAX prenyl protease 2/Lysostaphin resistance protein A-like" evidence="2">
    <location>
        <begin position="154"/>
        <end position="241"/>
    </location>
</feature>
<feature type="transmembrane region" description="Helical" evidence="1">
    <location>
        <begin position="181"/>
        <end position="201"/>
    </location>
</feature>
<protein>
    <recommendedName>
        <fullName evidence="2">CAAX prenyl protease 2/Lysostaphin resistance protein A-like domain-containing protein</fullName>
    </recommendedName>
</protein>
<feature type="transmembrane region" description="Helical" evidence="1">
    <location>
        <begin position="70"/>
        <end position="93"/>
    </location>
</feature>
<sequence length="299" mass="33793">MKDGGKEVKKENIFIKLWKVIYPVGIYFLITNVVTFVFMAVAAFLMGIKMVNSGEVVSNVRMQEKVITLFYRNSMMLTALSAAITIPIIYILFKKDRTKENVQYEKGSVGLYGFIFIAAASACLGCNQLLSITKLDEIFPGFLKVQEVLYGGNIVMEILAAVILAPIIEELLFRGMVFKRLYVYVGKMPAMLLSSLFFGIYHGNVLQGIYAFSVGLLFVFIYDKYKTLLAPILAHMFANLVSILSVETGIFDFLYVNNLNIYLSTVIEIIICIVMVIVIQTKVFRTEKAKEEKEIESFQ</sequence>
<proteinExistence type="predicted"/>
<feature type="transmembrane region" description="Helical" evidence="1">
    <location>
        <begin position="207"/>
        <end position="225"/>
    </location>
</feature>
<keyword evidence="1" id="KW-0812">Transmembrane</keyword>
<dbReference type="GO" id="GO:0004175">
    <property type="term" value="F:endopeptidase activity"/>
    <property type="evidence" value="ECO:0007669"/>
    <property type="project" value="UniProtKB-ARBA"/>
</dbReference>
<reference evidence="3 4" key="1">
    <citation type="submission" date="2018-05" db="EMBL/GenBank/DDBJ databases">
        <title>Genomic Encyclopedia of Type Strains, Phase IV (KMG-IV): sequencing the most valuable type-strain genomes for metagenomic binning, comparative biology and taxonomic classification.</title>
        <authorList>
            <person name="Goeker M."/>
        </authorList>
    </citation>
    <scope>NUCLEOTIDE SEQUENCE [LARGE SCALE GENOMIC DNA]</scope>
    <source>
        <strain evidence="3 4">DSM 28816</strain>
    </source>
</reference>
<evidence type="ECO:0000259" key="2">
    <source>
        <dbReference type="Pfam" id="PF02517"/>
    </source>
</evidence>
<name>A0A318EM31_9FIRM</name>
<dbReference type="EMBL" id="QICS01000014">
    <property type="protein sequence ID" value="PXV86011.1"/>
    <property type="molecule type" value="Genomic_DNA"/>
</dbReference>
<feature type="transmembrane region" description="Helical" evidence="1">
    <location>
        <begin position="20"/>
        <end position="50"/>
    </location>
</feature>
<dbReference type="InterPro" id="IPR052710">
    <property type="entry name" value="CAAX_protease"/>
</dbReference>
<keyword evidence="1" id="KW-1133">Transmembrane helix</keyword>
<dbReference type="PANTHER" id="PTHR36435">
    <property type="entry name" value="SLR1288 PROTEIN"/>
    <property type="match status" value="1"/>
</dbReference>